<feature type="compositionally biased region" description="Low complexity" evidence="9">
    <location>
        <begin position="570"/>
        <end position="608"/>
    </location>
</feature>
<dbReference type="Pfam" id="PF18884">
    <property type="entry name" value="TSP3_bac"/>
    <property type="match status" value="10"/>
</dbReference>
<dbReference type="RefSeq" id="WP_344811933.1">
    <property type="nucleotide sequence ID" value="NZ_BAAAYX010000004.1"/>
</dbReference>
<keyword evidence="5" id="KW-0732">Signal</keyword>
<dbReference type="SUPFAM" id="SSF103647">
    <property type="entry name" value="TSP type-3 repeat"/>
    <property type="match status" value="2"/>
</dbReference>
<dbReference type="Pfam" id="PF18896">
    <property type="entry name" value="SLT_3"/>
    <property type="match status" value="1"/>
</dbReference>
<feature type="region of interest" description="Disordered" evidence="9">
    <location>
        <begin position="292"/>
        <end position="362"/>
    </location>
</feature>
<comment type="caution">
    <text evidence="11">The sequence shown here is derived from an EMBL/GenBank/DDBJ whole genome shotgun (WGS) entry which is preliminary data.</text>
</comment>
<protein>
    <recommendedName>
        <fullName evidence="10">NlpC/P60 domain-containing protein</fullName>
    </recommendedName>
</protein>
<evidence type="ECO:0000256" key="7">
    <source>
        <dbReference type="ARBA" id="ARBA00022807"/>
    </source>
</evidence>
<proteinExistence type="inferred from homology"/>
<dbReference type="SUPFAM" id="SSF54001">
    <property type="entry name" value="Cysteine proteinases"/>
    <property type="match status" value="1"/>
</dbReference>
<evidence type="ECO:0000256" key="5">
    <source>
        <dbReference type="ARBA" id="ARBA00022729"/>
    </source>
</evidence>
<dbReference type="SUPFAM" id="SSF53955">
    <property type="entry name" value="Lysozyme-like"/>
    <property type="match status" value="1"/>
</dbReference>
<feature type="compositionally biased region" description="Gly residues" evidence="9">
    <location>
        <begin position="890"/>
        <end position="907"/>
    </location>
</feature>
<feature type="compositionally biased region" description="Low complexity" evidence="9">
    <location>
        <begin position="303"/>
        <end position="312"/>
    </location>
</feature>
<dbReference type="Pfam" id="PF00877">
    <property type="entry name" value="NLPC_P60"/>
    <property type="match status" value="1"/>
</dbReference>
<feature type="region of interest" description="Disordered" evidence="9">
    <location>
        <begin position="378"/>
        <end position="407"/>
    </location>
</feature>
<keyword evidence="7" id="KW-0788">Thiol protease</keyword>
<gene>
    <name evidence="11" type="ORF">GCM10022204_17410</name>
</gene>
<organism evidence="11 12">
    <name type="scientific">Microlunatus aurantiacus</name>
    <dbReference type="NCBI Taxonomy" id="446786"/>
    <lineage>
        <taxon>Bacteria</taxon>
        <taxon>Bacillati</taxon>
        <taxon>Actinomycetota</taxon>
        <taxon>Actinomycetes</taxon>
        <taxon>Propionibacteriales</taxon>
        <taxon>Propionibacteriaceae</taxon>
        <taxon>Microlunatus</taxon>
    </lineage>
</organism>
<keyword evidence="6" id="KW-0378">Hydrolase</keyword>
<evidence type="ECO:0000259" key="10">
    <source>
        <dbReference type="PROSITE" id="PS51935"/>
    </source>
</evidence>
<dbReference type="PANTHER" id="PTHR37467">
    <property type="entry name" value="EXPORTED CALCIUM-BINDING GLYCOPROTEIN-RELATED"/>
    <property type="match status" value="1"/>
</dbReference>
<keyword evidence="3" id="KW-0964">Secreted</keyword>
<feature type="compositionally biased region" description="Low complexity" evidence="9">
    <location>
        <begin position="149"/>
        <end position="186"/>
    </location>
</feature>
<dbReference type="Gene3D" id="3.90.1720.10">
    <property type="entry name" value="endopeptidase domain like (from Nostoc punctiforme)"/>
    <property type="match status" value="1"/>
</dbReference>
<comment type="similarity">
    <text evidence="2">Belongs to the peptidase C40 family.</text>
</comment>
<dbReference type="InterPro" id="IPR000064">
    <property type="entry name" value="NLP_P60_dom"/>
</dbReference>
<dbReference type="InterPro" id="IPR038765">
    <property type="entry name" value="Papain-like_cys_pep_sf"/>
</dbReference>
<feature type="region of interest" description="Disordered" evidence="9">
    <location>
        <begin position="549"/>
        <end position="642"/>
    </location>
</feature>
<evidence type="ECO:0000256" key="6">
    <source>
        <dbReference type="ARBA" id="ARBA00022801"/>
    </source>
</evidence>
<feature type="compositionally biased region" description="Polar residues" evidence="9">
    <location>
        <begin position="615"/>
        <end position="637"/>
    </location>
</feature>
<evidence type="ECO:0000256" key="3">
    <source>
        <dbReference type="ARBA" id="ARBA00022525"/>
    </source>
</evidence>
<sequence length="933" mass="92163">MSTTLSIREIYDAARSAGFTPHQAVTWTAIAMAESGGRTGALNDKGEHSVGLWQINVRADASRATKWGDLSSPEGNARAAYSISLQGRDMRPWTTTHDRNQDSGADYRTYLSKVESEIGVAGDPRGVRGYGSKMLSPLAESQYDKIDAGTPLAGTAGTATDDPATGASSVTASPTTGAPAPAAVPAQRDADDDGLTDEFERLAGTDSTKIDSDADGLSDAYEAMVSHTDPLLADTDHDAIADATEVAQGGDAGTVPGSAYVVGEGLFAENVRGGAKDADADGLSDHTEQVVGTDATKADSDADGLSDASEASLGTNPTVADSDVDGVTDGLEVSAGTDPLGSSGGPFDHTPTPAWTLSGAAQSRAAAAQQAAAAAQQQGAAQQTASDQQAPAATTGSTATGSVGTAPPAEDKLSVFLAAAKDQIGDRYVYGAPRTPTAADPKTFDCSSFTQWSARQAGVKLEGTAEYQYMQLKRSNHDIPVEQALRTKGALLFYFSSEPSGGLPAGQAHVAISLGDGRTVEAKGTRYGVGEWSAKHRFNFAATVPGISDESGLRAHREATSAGATGHDPGSGVTPAGGAAAASGAGIYGSTGTVDGSGDSDGGAPSVDRAPAPAASTTGGSPPTTADGSPVNGSPVNGSAPVNGVAVNGTAVNGTAVNGSAPVNGAGGPASTATAYQIDAGRPVAALPGAADTDPDTDADGLTDAFEKLAGTDATKNDSDGDGLTDGHEAVTSHTDPLAADTDDDGVPDTQEVSLGTDAGRLPGVAGVIGSGRFAENVRNGVTDADGDGLSDRTEQLVGTNAKSADTDGDQLADAAEASVGSDPTKADTDADGVFDGVEVQFGSDPLNAASTIGSGSPAAGGGVGADPLSQPGGLDGAGGVDPSSALQSGLGGDLGQGLEQGPGTGLGAADDPELDALGASPQGSAAEFLDLG</sequence>
<comment type="subcellular location">
    <subcellularLocation>
        <location evidence="1">Secreted</location>
    </subcellularLocation>
</comment>
<keyword evidence="8" id="KW-0106">Calcium</keyword>
<evidence type="ECO:0000313" key="12">
    <source>
        <dbReference type="Proteomes" id="UP001500051"/>
    </source>
</evidence>
<evidence type="ECO:0000256" key="4">
    <source>
        <dbReference type="ARBA" id="ARBA00022670"/>
    </source>
</evidence>
<dbReference type="InterPro" id="IPR028974">
    <property type="entry name" value="TSP_type-3_rpt"/>
</dbReference>
<feature type="region of interest" description="Disordered" evidence="9">
    <location>
        <begin position="849"/>
        <end position="933"/>
    </location>
</feature>
<accession>A0ABP7D8Z1</accession>
<dbReference type="Proteomes" id="UP001500051">
    <property type="component" value="Unassembled WGS sequence"/>
</dbReference>
<feature type="region of interest" description="Disordered" evidence="9">
    <location>
        <begin position="800"/>
        <end position="832"/>
    </location>
</feature>
<evidence type="ECO:0000256" key="1">
    <source>
        <dbReference type="ARBA" id="ARBA00004613"/>
    </source>
</evidence>
<dbReference type="InterPro" id="IPR053180">
    <property type="entry name" value="Ca-binding_acidic-repeat"/>
</dbReference>
<dbReference type="PROSITE" id="PS51935">
    <property type="entry name" value="NLPC_P60"/>
    <property type="match status" value="1"/>
</dbReference>
<evidence type="ECO:0000256" key="9">
    <source>
        <dbReference type="SAM" id="MobiDB-lite"/>
    </source>
</evidence>
<feature type="compositionally biased region" description="Low complexity" evidence="9">
    <location>
        <begin position="849"/>
        <end position="858"/>
    </location>
</feature>
<reference evidence="12" key="1">
    <citation type="journal article" date="2019" name="Int. J. Syst. Evol. Microbiol.">
        <title>The Global Catalogue of Microorganisms (GCM) 10K type strain sequencing project: providing services to taxonomists for standard genome sequencing and annotation.</title>
        <authorList>
            <consortium name="The Broad Institute Genomics Platform"/>
            <consortium name="The Broad Institute Genome Sequencing Center for Infectious Disease"/>
            <person name="Wu L."/>
            <person name="Ma J."/>
        </authorList>
    </citation>
    <scope>NUCLEOTIDE SEQUENCE [LARGE SCALE GENOMIC DNA]</scope>
    <source>
        <strain evidence="12">JCM 16548</strain>
    </source>
</reference>
<feature type="region of interest" description="Disordered" evidence="9">
    <location>
        <begin position="710"/>
        <end position="759"/>
    </location>
</feature>
<dbReference type="PANTHER" id="PTHR37467:SF1">
    <property type="entry name" value="EXPORTED CALCIUM-BINDING GLYCOPROTEIN"/>
    <property type="match status" value="1"/>
</dbReference>
<keyword evidence="4" id="KW-0645">Protease</keyword>
<dbReference type="InterPro" id="IPR023346">
    <property type="entry name" value="Lysozyme-like_dom_sf"/>
</dbReference>
<feature type="domain" description="NlpC/P60" evidence="10">
    <location>
        <begin position="410"/>
        <end position="559"/>
    </location>
</feature>
<keyword evidence="12" id="KW-1185">Reference proteome</keyword>
<feature type="compositionally biased region" description="Basic and acidic residues" evidence="9">
    <location>
        <begin position="715"/>
        <end position="731"/>
    </location>
</feature>
<dbReference type="EMBL" id="BAAAYX010000004">
    <property type="protein sequence ID" value="GAA3701132.1"/>
    <property type="molecule type" value="Genomic_DNA"/>
</dbReference>
<dbReference type="InterPro" id="IPR059100">
    <property type="entry name" value="TSP3_bac"/>
</dbReference>
<dbReference type="InterPro" id="IPR043992">
    <property type="entry name" value="SLT_3"/>
</dbReference>
<evidence type="ECO:0000256" key="8">
    <source>
        <dbReference type="ARBA" id="ARBA00022837"/>
    </source>
</evidence>
<name>A0ABP7D8Z1_9ACTN</name>
<feature type="region of interest" description="Disordered" evidence="9">
    <location>
        <begin position="149"/>
        <end position="192"/>
    </location>
</feature>
<evidence type="ECO:0000256" key="2">
    <source>
        <dbReference type="ARBA" id="ARBA00007074"/>
    </source>
</evidence>
<evidence type="ECO:0000313" key="11">
    <source>
        <dbReference type="EMBL" id="GAA3701132.1"/>
    </source>
</evidence>